<evidence type="ECO:0000313" key="2">
    <source>
        <dbReference type="EMBL" id="MBE6271383.1"/>
    </source>
</evidence>
<dbReference type="Proteomes" id="UP000806522">
    <property type="component" value="Unassembled WGS sequence"/>
</dbReference>
<dbReference type="AlphaFoldDB" id="A0A9D5S805"/>
<comment type="caution">
    <text evidence="2">The sequence shown here is derived from an EMBL/GenBank/DDBJ whole genome shotgun (WGS) entry which is preliminary data.</text>
</comment>
<evidence type="ECO:0000256" key="1">
    <source>
        <dbReference type="SAM" id="Phobius"/>
    </source>
</evidence>
<dbReference type="Pfam" id="PF06961">
    <property type="entry name" value="DUF1294"/>
    <property type="match status" value="1"/>
</dbReference>
<keyword evidence="1" id="KW-0472">Membrane</keyword>
<organism evidence="2 3">
    <name type="scientific">Xylanibacter ruminicola</name>
    <name type="common">Prevotella ruminicola</name>
    <dbReference type="NCBI Taxonomy" id="839"/>
    <lineage>
        <taxon>Bacteria</taxon>
        <taxon>Pseudomonadati</taxon>
        <taxon>Bacteroidota</taxon>
        <taxon>Bacteroidia</taxon>
        <taxon>Bacteroidales</taxon>
        <taxon>Prevotellaceae</taxon>
        <taxon>Xylanibacter</taxon>
    </lineage>
</organism>
<sequence>MTSMSTCATSEAALLGLAVLGGSIGAWLGMQVWHHKTQHKKFKYGVPVIIIVQLALIVYFIITKTI</sequence>
<gene>
    <name evidence="2" type="ORF">E7101_10590</name>
</gene>
<feature type="transmembrane region" description="Helical" evidence="1">
    <location>
        <begin position="12"/>
        <end position="30"/>
    </location>
</feature>
<dbReference type="InterPro" id="IPR010718">
    <property type="entry name" value="DUF1294"/>
</dbReference>
<dbReference type="EMBL" id="SUYC01000012">
    <property type="protein sequence ID" value="MBE6271383.1"/>
    <property type="molecule type" value="Genomic_DNA"/>
</dbReference>
<proteinExistence type="predicted"/>
<keyword evidence="1" id="KW-0812">Transmembrane</keyword>
<name>A0A9D5S805_XYLRU</name>
<accession>A0A9D5S805</accession>
<evidence type="ECO:0000313" key="3">
    <source>
        <dbReference type="Proteomes" id="UP000806522"/>
    </source>
</evidence>
<keyword evidence="1" id="KW-1133">Transmembrane helix</keyword>
<protein>
    <submittedName>
        <fullName evidence="2">DUF1294 domain-containing protein</fullName>
    </submittedName>
</protein>
<feature type="transmembrane region" description="Helical" evidence="1">
    <location>
        <begin position="42"/>
        <end position="62"/>
    </location>
</feature>
<reference evidence="2" key="1">
    <citation type="submission" date="2019-04" db="EMBL/GenBank/DDBJ databases">
        <title>Evolution of Biomass-Degrading Anaerobic Consortia Revealed by Metagenomics.</title>
        <authorList>
            <person name="Peng X."/>
        </authorList>
    </citation>
    <scope>NUCLEOTIDE SEQUENCE</scope>
    <source>
        <strain evidence="2">SIG140</strain>
    </source>
</reference>